<protein>
    <submittedName>
        <fullName evidence="5">ATP-binding protein</fullName>
    </submittedName>
</protein>
<comment type="caution">
    <text evidence="5">The sequence shown here is derived from an EMBL/GenBank/DDBJ whole genome shotgun (WGS) entry which is preliminary data.</text>
</comment>
<evidence type="ECO:0000256" key="3">
    <source>
        <dbReference type="ARBA" id="ARBA00022840"/>
    </source>
</evidence>
<comment type="similarity">
    <text evidence="1">Belongs to the AAA ATPase family.</text>
</comment>
<name>A0A2N6CT33_9GAMM</name>
<dbReference type="InterPro" id="IPR050221">
    <property type="entry name" value="26S_Proteasome_ATPase"/>
</dbReference>
<dbReference type="Pfam" id="PF00004">
    <property type="entry name" value="AAA"/>
    <property type="match status" value="1"/>
</dbReference>
<dbReference type="Pfam" id="PF22977">
    <property type="entry name" value="WHD"/>
    <property type="match status" value="1"/>
</dbReference>
<dbReference type="GO" id="GO:0005524">
    <property type="term" value="F:ATP binding"/>
    <property type="evidence" value="ECO:0007669"/>
    <property type="project" value="UniProtKB-KW"/>
</dbReference>
<reference evidence="5 6" key="1">
    <citation type="submission" date="2017-11" db="EMBL/GenBank/DDBJ databases">
        <title>Genome-resolved metagenomics identifies genetic mobility, metabolic interactions, and unexpected diversity in perchlorate-reducing communities.</title>
        <authorList>
            <person name="Barnum T.P."/>
            <person name="Figueroa I.A."/>
            <person name="Carlstrom C.I."/>
            <person name="Lucas L.N."/>
            <person name="Engelbrektson A.L."/>
            <person name="Coates J.D."/>
        </authorList>
    </citation>
    <scope>NUCLEOTIDE SEQUENCE [LARGE SCALE GENOMIC DNA]</scope>
    <source>
        <strain evidence="5">BM301</strain>
    </source>
</reference>
<dbReference type="EMBL" id="PKUN01000025">
    <property type="protein sequence ID" value="PLX60280.1"/>
    <property type="molecule type" value="Genomic_DNA"/>
</dbReference>
<dbReference type="SUPFAM" id="SSF52540">
    <property type="entry name" value="P-loop containing nucleoside triphosphate hydrolases"/>
    <property type="match status" value="1"/>
</dbReference>
<dbReference type="SMART" id="SM00382">
    <property type="entry name" value="AAA"/>
    <property type="match status" value="1"/>
</dbReference>
<dbReference type="InterPro" id="IPR003593">
    <property type="entry name" value="AAA+_ATPase"/>
</dbReference>
<organism evidence="5 6">
    <name type="scientific">Sedimenticola selenatireducens</name>
    <dbReference type="NCBI Taxonomy" id="191960"/>
    <lineage>
        <taxon>Bacteria</taxon>
        <taxon>Pseudomonadati</taxon>
        <taxon>Pseudomonadota</taxon>
        <taxon>Gammaproteobacteria</taxon>
        <taxon>Chromatiales</taxon>
        <taxon>Sedimenticolaceae</taxon>
        <taxon>Sedimenticola</taxon>
    </lineage>
</organism>
<evidence type="ECO:0000259" key="4">
    <source>
        <dbReference type="SMART" id="SM00382"/>
    </source>
</evidence>
<dbReference type="PANTHER" id="PTHR23073">
    <property type="entry name" value="26S PROTEASOME REGULATORY SUBUNIT"/>
    <property type="match status" value="1"/>
</dbReference>
<dbReference type="AlphaFoldDB" id="A0A2N6CT33"/>
<dbReference type="Gene3D" id="3.40.50.300">
    <property type="entry name" value="P-loop containing nucleotide triphosphate hydrolases"/>
    <property type="match status" value="1"/>
</dbReference>
<sequence>MNNDRLTLSQLARQHLQLRMMPIHRSLRAAVQRQQQIAASLQRPDLTHICISDEQVTYLLDRIDRDGLCSNPQPLATGSTAAEHAIEDRLRAQAQLLGCDLPIDLLQKELELSSFECDAVLLSVAPEISTAYERIFAYILDDLNRYLPCVELVCRVLSGDPNNYYAHKKLLGPMGRLQRIGMLKAQGIGKTGLRQEIKPAFGVVERLNEGTQTWRDHFFDTDERVADDDLHIDHLPQKNELGAIADALSLGTVSMVGIWGHTQCGGMDAVSLLAESTGKSVRVMPADPNKLPAALETACYVNAMLWLDTDALNALDSREYRQELVGRLLHSRVPVVLTGTQAWRPTALLAARNYVELYLQLPGATMRRILWEKYLPDLEPVRIVDIANRYRFTRQEVRAVSRTARCLAALDKPAEAVSWRQLVDACVLVSRQQGSRLAQPFIPKRGPADLILPVGLHAQVMEVARFYRALSVVDEDWGFGRIASGGGGIKVLFTGDSGTGKTLAAEVIAKKIGLPMLKVDVAQLISKWVGETEKNIDAVFKEAESSNTVLFFDEADALFGKRGEVSKGSDRYANLEVGYLLQRLEQFFGLAILASNLKDEIDKAFIRRFHIVLHFPRPQKEERQRLWQLAFPPDAPLDPAVNLNALTNLDMTGASIVNASHTAALLAADEGCPVIRFDHITEGIARQFQREARVMGAIDVLQAHTQFARAN</sequence>
<evidence type="ECO:0000256" key="1">
    <source>
        <dbReference type="ARBA" id="ARBA00006914"/>
    </source>
</evidence>
<dbReference type="InterPro" id="IPR027417">
    <property type="entry name" value="P-loop_NTPase"/>
</dbReference>
<dbReference type="Proteomes" id="UP000235015">
    <property type="component" value="Unassembled WGS sequence"/>
</dbReference>
<dbReference type="GO" id="GO:0016887">
    <property type="term" value="F:ATP hydrolysis activity"/>
    <property type="evidence" value="ECO:0007669"/>
    <property type="project" value="InterPro"/>
</dbReference>
<dbReference type="InterPro" id="IPR054472">
    <property type="entry name" value="WHD"/>
</dbReference>
<dbReference type="InterPro" id="IPR003959">
    <property type="entry name" value="ATPase_AAA_core"/>
</dbReference>
<gene>
    <name evidence="5" type="ORF">C0630_15895</name>
</gene>
<evidence type="ECO:0000256" key="2">
    <source>
        <dbReference type="ARBA" id="ARBA00022741"/>
    </source>
</evidence>
<accession>A0A2N6CT33</accession>
<evidence type="ECO:0000313" key="6">
    <source>
        <dbReference type="Proteomes" id="UP000235015"/>
    </source>
</evidence>
<keyword evidence="2" id="KW-0547">Nucleotide-binding</keyword>
<dbReference type="RefSeq" id="WP_273440531.1">
    <property type="nucleotide sequence ID" value="NZ_PKUN01000025.1"/>
</dbReference>
<evidence type="ECO:0000313" key="5">
    <source>
        <dbReference type="EMBL" id="PLX60280.1"/>
    </source>
</evidence>
<keyword evidence="3 5" id="KW-0067">ATP-binding</keyword>
<proteinExistence type="inferred from homology"/>
<dbReference type="CDD" id="cd19481">
    <property type="entry name" value="RecA-like_protease"/>
    <property type="match status" value="1"/>
</dbReference>
<feature type="domain" description="AAA+ ATPase" evidence="4">
    <location>
        <begin position="487"/>
        <end position="619"/>
    </location>
</feature>